<sequence length="261" mass="29178">MFVLPPPLQLPPLSDAETRKPYSKYYYEGAKSPAPETMAQIVWGAPMDPADALLPDQVDALLEPGYLPRESGYCVLPNGVGYAAALTKMPGVTPQANNWWGPWHEQEDLRYKLWCPGSHIRVGPSWAQENVGMGLEDFYFVGRMNPALFGFDLRRVAQQDDIVLIRGSNGLIKPADGSPADRPLPVVVMHYVRKTPEGIEYRSRFWVGLHFLNGKPVVLLKAGERISEERAYGLANHCAHEMATLAYLLPRLYPEFGGTER</sequence>
<keyword evidence="3" id="KW-0378">Hydrolase</keyword>
<keyword evidence="2" id="KW-0479">Metal-binding</keyword>
<comment type="caution">
    <text evidence="7">The sequence shown here is derived from an EMBL/GenBank/DDBJ whole genome shotgun (WGS) entry which is preliminary data.</text>
</comment>
<name>A0A8J6MAB6_9FIRM</name>
<feature type="domain" description="DAPG hydrolase PhiG" evidence="6">
    <location>
        <begin position="56"/>
        <end position="122"/>
    </location>
</feature>
<dbReference type="EMBL" id="JACOPP010000008">
    <property type="protein sequence ID" value="MBC5733594.1"/>
    <property type="molecule type" value="Genomic_DNA"/>
</dbReference>
<dbReference type="GO" id="GO:0016787">
    <property type="term" value="F:hydrolase activity"/>
    <property type="evidence" value="ECO:0007669"/>
    <property type="project" value="UniProtKB-KW"/>
</dbReference>
<evidence type="ECO:0000259" key="6">
    <source>
        <dbReference type="Pfam" id="PF18089"/>
    </source>
</evidence>
<comment type="cofactor">
    <cofactor evidence="1">
        <name>Zn(2+)</name>
        <dbReference type="ChEBI" id="CHEBI:29105"/>
    </cofactor>
</comment>
<evidence type="ECO:0000256" key="2">
    <source>
        <dbReference type="ARBA" id="ARBA00022723"/>
    </source>
</evidence>
<reference evidence="7" key="1">
    <citation type="submission" date="2020-08" db="EMBL/GenBank/DDBJ databases">
        <title>Genome public.</title>
        <authorList>
            <person name="Liu C."/>
            <person name="Sun Q."/>
        </authorList>
    </citation>
    <scope>NUCLEOTIDE SEQUENCE</scope>
    <source>
        <strain evidence="7">NSJ-51</strain>
    </source>
</reference>
<dbReference type="Pfam" id="PF18089">
    <property type="entry name" value="DAPG_hydrolase"/>
    <property type="match status" value="2"/>
</dbReference>
<gene>
    <name evidence="7" type="ORF">H8S57_07610</name>
</gene>
<keyword evidence="4" id="KW-0862">Zinc</keyword>
<comment type="similarity">
    <text evidence="5">Belongs to the DAPG/phloretin hydrolase family.</text>
</comment>
<evidence type="ECO:0000256" key="4">
    <source>
        <dbReference type="ARBA" id="ARBA00022833"/>
    </source>
</evidence>
<dbReference type="RefSeq" id="WP_186907488.1">
    <property type="nucleotide sequence ID" value="NZ_JACOPP010000008.1"/>
</dbReference>
<proteinExistence type="inferred from homology"/>
<organism evidence="7 8">
    <name type="scientific">Lawsonibacter hominis</name>
    <dbReference type="NCBI Taxonomy" id="2763053"/>
    <lineage>
        <taxon>Bacteria</taxon>
        <taxon>Bacillati</taxon>
        <taxon>Bacillota</taxon>
        <taxon>Clostridia</taxon>
        <taxon>Eubacteriales</taxon>
        <taxon>Oscillospiraceae</taxon>
        <taxon>Lawsonibacter</taxon>
    </lineage>
</organism>
<keyword evidence="8" id="KW-1185">Reference proteome</keyword>
<dbReference type="AlphaFoldDB" id="A0A8J6MAB6"/>
<dbReference type="Proteomes" id="UP000661435">
    <property type="component" value="Unassembled WGS sequence"/>
</dbReference>
<dbReference type="GO" id="GO:0046872">
    <property type="term" value="F:metal ion binding"/>
    <property type="evidence" value="ECO:0007669"/>
    <property type="project" value="UniProtKB-KW"/>
</dbReference>
<evidence type="ECO:0000256" key="1">
    <source>
        <dbReference type="ARBA" id="ARBA00001947"/>
    </source>
</evidence>
<dbReference type="InterPro" id="IPR041526">
    <property type="entry name" value="DAPG_hydrolase"/>
</dbReference>
<feature type="domain" description="DAPG hydrolase PhiG" evidence="6">
    <location>
        <begin position="127"/>
        <end position="253"/>
    </location>
</feature>
<protein>
    <recommendedName>
        <fullName evidence="6">DAPG hydrolase PhiG domain-containing protein</fullName>
    </recommendedName>
</protein>
<evidence type="ECO:0000256" key="3">
    <source>
        <dbReference type="ARBA" id="ARBA00022801"/>
    </source>
</evidence>
<accession>A0A8J6MAB6</accession>
<evidence type="ECO:0000313" key="8">
    <source>
        <dbReference type="Proteomes" id="UP000661435"/>
    </source>
</evidence>
<evidence type="ECO:0000313" key="7">
    <source>
        <dbReference type="EMBL" id="MBC5733594.1"/>
    </source>
</evidence>
<evidence type="ECO:0000256" key="5">
    <source>
        <dbReference type="ARBA" id="ARBA00023459"/>
    </source>
</evidence>